<dbReference type="Proteomes" id="UP000703893">
    <property type="component" value="Unassembled WGS sequence"/>
</dbReference>
<dbReference type="AlphaFoldDB" id="A0A937X5G6"/>
<feature type="signal peptide" evidence="1">
    <location>
        <begin position="1"/>
        <end position="17"/>
    </location>
</feature>
<sequence>MIRRVIAVTFAAMVAFAAVPAFSQEDNRLLEGAREQLEAAVRRNPADFKARTLLGKAYWLVGAFDKALEQFKQAATLGDLGALLYTADALTERGDLVAARDAYETARMAARRTQDAGRQAEAQLGLAHVELLRGAYEKALTSLDAVQNGDKQAAMRLRGRLFALRNAVRAGQVLQEGMVAMWTEGARAREALNNALALDENDARILYALGRFYLEAPAGFGDPEHAEILLARAVKVRPGNVIYRAWWIRTLQQRGKEVEASREIANFEQAYAAYPASRPIVERLKEGRAP</sequence>
<accession>A0A937X5G6</accession>
<protein>
    <submittedName>
        <fullName evidence="2">Tetratricopeptide repeat protein</fullName>
    </submittedName>
</protein>
<comment type="caution">
    <text evidence="2">The sequence shown here is derived from an EMBL/GenBank/DDBJ whole genome shotgun (WGS) entry which is preliminary data.</text>
</comment>
<feature type="chain" id="PRO_5037486887" evidence="1">
    <location>
        <begin position="18"/>
        <end position="290"/>
    </location>
</feature>
<reference evidence="2 3" key="1">
    <citation type="submission" date="2019-03" db="EMBL/GenBank/DDBJ databases">
        <title>Lake Tanganyika Metagenome-Assembled Genomes (MAGs).</title>
        <authorList>
            <person name="Tran P."/>
        </authorList>
    </citation>
    <scope>NUCLEOTIDE SEQUENCE [LARGE SCALE GENOMIC DNA]</scope>
    <source>
        <strain evidence="2">K_DeepCast_65m_m2_236</strain>
    </source>
</reference>
<proteinExistence type="predicted"/>
<organism evidence="2 3">
    <name type="scientific">Candidatus Tanganyikabacteria bacterium</name>
    <dbReference type="NCBI Taxonomy" id="2961651"/>
    <lineage>
        <taxon>Bacteria</taxon>
        <taxon>Bacillati</taxon>
        <taxon>Candidatus Sericytochromatia</taxon>
        <taxon>Candidatus Tanganyikabacteria</taxon>
    </lineage>
</organism>
<dbReference type="EMBL" id="VGJX01000242">
    <property type="protein sequence ID" value="MBM3274529.1"/>
    <property type="molecule type" value="Genomic_DNA"/>
</dbReference>
<evidence type="ECO:0000256" key="1">
    <source>
        <dbReference type="SAM" id="SignalP"/>
    </source>
</evidence>
<keyword evidence="1" id="KW-0732">Signal</keyword>
<name>A0A937X5G6_9BACT</name>
<evidence type="ECO:0000313" key="2">
    <source>
        <dbReference type="EMBL" id="MBM3274529.1"/>
    </source>
</evidence>
<dbReference type="InterPro" id="IPR011990">
    <property type="entry name" value="TPR-like_helical_dom_sf"/>
</dbReference>
<dbReference type="SUPFAM" id="SSF48452">
    <property type="entry name" value="TPR-like"/>
    <property type="match status" value="1"/>
</dbReference>
<gene>
    <name evidence="2" type="ORF">FJZ00_05220</name>
</gene>
<dbReference type="Gene3D" id="1.25.40.10">
    <property type="entry name" value="Tetratricopeptide repeat domain"/>
    <property type="match status" value="2"/>
</dbReference>
<evidence type="ECO:0000313" key="3">
    <source>
        <dbReference type="Proteomes" id="UP000703893"/>
    </source>
</evidence>
<dbReference type="Pfam" id="PF13432">
    <property type="entry name" value="TPR_16"/>
    <property type="match status" value="1"/>
</dbReference>